<evidence type="ECO:0000256" key="4">
    <source>
        <dbReference type="ARBA" id="ARBA00023235"/>
    </source>
</evidence>
<protein>
    <recommendedName>
        <fullName evidence="2 5">peptidylprolyl isomerase</fullName>
        <ecNumber evidence="2 5">5.2.1.8</ecNumber>
    </recommendedName>
</protein>
<proteinExistence type="predicted"/>
<evidence type="ECO:0000256" key="5">
    <source>
        <dbReference type="PROSITE-ProRule" id="PRU00277"/>
    </source>
</evidence>
<dbReference type="PANTHER" id="PTHR43811">
    <property type="entry name" value="FKBP-TYPE PEPTIDYL-PROLYL CIS-TRANS ISOMERASE FKPA"/>
    <property type="match status" value="1"/>
</dbReference>
<dbReference type="InterPro" id="IPR001179">
    <property type="entry name" value="PPIase_FKBP_dom"/>
</dbReference>
<evidence type="ECO:0000256" key="3">
    <source>
        <dbReference type="ARBA" id="ARBA00023110"/>
    </source>
</evidence>
<dbReference type="AlphaFoldDB" id="A0A9P6E2U9"/>
<feature type="domain" description="PPIase FKBP-type" evidence="6">
    <location>
        <begin position="176"/>
        <end position="234"/>
    </location>
</feature>
<gene>
    <name evidence="7" type="ORF">CPB83DRAFT_841257</name>
</gene>
<name>A0A9P6E2U9_9AGAR</name>
<dbReference type="InterPro" id="IPR041232">
    <property type="entry name" value="NPL"/>
</dbReference>
<reference evidence="7" key="1">
    <citation type="submission" date="2020-11" db="EMBL/GenBank/DDBJ databases">
        <authorList>
            <consortium name="DOE Joint Genome Institute"/>
            <person name="Ahrendt S."/>
            <person name="Riley R."/>
            <person name="Andreopoulos W."/>
            <person name="Labutti K."/>
            <person name="Pangilinan J."/>
            <person name="Ruiz-Duenas F.J."/>
            <person name="Barrasa J.M."/>
            <person name="Sanchez-Garcia M."/>
            <person name="Camarero S."/>
            <person name="Miyauchi S."/>
            <person name="Serrano A."/>
            <person name="Linde D."/>
            <person name="Babiker R."/>
            <person name="Drula E."/>
            <person name="Ayuso-Fernandez I."/>
            <person name="Pacheco R."/>
            <person name="Padilla G."/>
            <person name="Ferreira P."/>
            <person name="Barriuso J."/>
            <person name="Kellner H."/>
            <person name="Castanera R."/>
            <person name="Alfaro M."/>
            <person name="Ramirez L."/>
            <person name="Pisabarro A.G."/>
            <person name="Kuo A."/>
            <person name="Tritt A."/>
            <person name="Lipzen A."/>
            <person name="He G."/>
            <person name="Yan M."/>
            <person name="Ng V."/>
            <person name="Cullen D."/>
            <person name="Martin F."/>
            <person name="Rosso M.-N."/>
            <person name="Henrissat B."/>
            <person name="Hibbett D."/>
            <person name="Martinez A.T."/>
            <person name="Grigoriev I.V."/>
        </authorList>
    </citation>
    <scope>NUCLEOTIDE SEQUENCE</scope>
    <source>
        <strain evidence="7">CBS 506.95</strain>
    </source>
</reference>
<keyword evidence="4 5" id="KW-0413">Isomerase</keyword>
<dbReference type="EC" id="5.2.1.8" evidence="2 5"/>
<dbReference type="InterPro" id="IPR046357">
    <property type="entry name" value="PPIase_dom_sf"/>
</dbReference>
<evidence type="ECO:0000259" key="6">
    <source>
        <dbReference type="PROSITE" id="PS50059"/>
    </source>
</evidence>
<keyword evidence="8" id="KW-1185">Reference proteome</keyword>
<dbReference type="Pfam" id="PF17800">
    <property type="entry name" value="NPL"/>
    <property type="match status" value="1"/>
</dbReference>
<dbReference type="PROSITE" id="PS50059">
    <property type="entry name" value="FKBP_PPIASE"/>
    <property type="match status" value="1"/>
</dbReference>
<accession>A0A9P6E2U9</accession>
<evidence type="ECO:0000313" key="7">
    <source>
        <dbReference type="EMBL" id="KAF9521455.1"/>
    </source>
</evidence>
<evidence type="ECO:0000256" key="1">
    <source>
        <dbReference type="ARBA" id="ARBA00000971"/>
    </source>
</evidence>
<comment type="catalytic activity">
    <reaction evidence="1 5">
        <text>[protein]-peptidylproline (omega=180) = [protein]-peptidylproline (omega=0)</text>
        <dbReference type="Rhea" id="RHEA:16237"/>
        <dbReference type="Rhea" id="RHEA-COMP:10747"/>
        <dbReference type="Rhea" id="RHEA-COMP:10748"/>
        <dbReference type="ChEBI" id="CHEBI:83833"/>
        <dbReference type="ChEBI" id="CHEBI:83834"/>
        <dbReference type="EC" id="5.2.1.8"/>
    </reaction>
</comment>
<dbReference type="GO" id="GO:0003755">
    <property type="term" value="F:peptidyl-prolyl cis-trans isomerase activity"/>
    <property type="evidence" value="ECO:0007669"/>
    <property type="project" value="UniProtKB-KW"/>
</dbReference>
<evidence type="ECO:0000313" key="8">
    <source>
        <dbReference type="Proteomes" id="UP000807306"/>
    </source>
</evidence>
<keyword evidence="3 5" id="KW-0697">Rotamase</keyword>
<dbReference type="Proteomes" id="UP000807306">
    <property type="component" value="Unassembled WGS sequence"/>
</dbReference>
<sequence>MSNRLWGRSTLRLDYKASGNETNSTPEEKLSIICTLLAGVIEQTTLSIPIFREDEAVFSVLGKNDMYLTGILFRRRDVDLEVSCAPATKALDTQIPLKKPNGLVIATPQGHNVNGTAFKGMATAIASSSKSSGSAAFGGVSNGFGDHPLSTSTPKAQASFKYKNIVKGTGDPATNGSKVTVRYTLRGQVQPQPLLSTSGDTPVVMTVGETSLVPGLAAVLPGMLVGGKRQLLVPCQSVSQRQWQNLPKSTPLSDLLLDRKDSCRQQLEEPSEILIY</sequence>
<comment type="caution">
    <text evidence="7">The sequence shown here is derived from an EMBL/GenBank/DDBJ whole genome shotgun (WGS) entry which is preliminary data.</text>
</comment>
<dbReference type="OrthoDB" id="1902587at2759"/>
<dbReference type="EMBL" id="MU158060">
    <property type="protein sequence ID" value="KAF9521455.1"/>
    <property type="molecule type" value="Genomic_DNA"/>
</dbReference>
<evidence type="ECO:0000256" key="2">
    <source>
        <dbReference type="ARBA" id="ARBA00013194"/>
    </source>
</evidence>
<dbReference type="Gene3D" id="3.10.50.40">
    <property type="match status" value="1"/>
</dbReference>
<dbReference type="SUPFAM" id="SSF54534">
    <property type="entry name" value="FKBP-like"/>
    <property type="match status" value="1"/>
</dbReference>
<dbReference type="PANTHER" id="PTHR43811:SF26">
    <property type="entry name" value="PEPTIDYL-PROLYL CIS-TRANS ISOMERASE FKBP16-1, CHLOROPLASTIC"/>
    <property type="match status" value="1"/>
</dbReference>
<dbReference type="Pfam" id="PF00254">
    <property type="entry name" value="FKBP_C"/>
    <property type="match status" value="1"/>
</dbReference>
<organism evidence="7 8">
    <name type="scientific">Crepidotus variabilis</name>
    <dbReference type="NCBI Taxonomy" id="179855"/>
    <lineage>
        <taxon>Eukaryota</taxon>
        <taxon>Fungi</taxon>
        <taxon>Dikarya</taxon>
        <taxon>Basidiomycota</taxon>
        <taxon>Agaricomycotina</taxon>
        <taxon>Agaricomycetes</taxon>
        <taxon>Agaricomycetidae</taxon>
        <taxon>Agaricales</taxon>
        <taxon>Agaricineae</taxon>
        <taxon>Crepidotaceae</taxon>
        <taxon>Crepidotus</taxon>
    </lineage>
</organism>